<dbReference type="Proteomes" id="UP000033774">
    <property type="component" value="Unassembled WGS sequence"/>
</dbReference>
<reference evidence="1 2" key="1">
    <citation type="submission" date="2015-03" db="EMBL/GenBank/DDBJ databases">
        <title>Draft genome sequence of Elstera litoralis.</title>
        <authorList>
            <person name="Rahalkar M.C."/>
            <person name="Dhakephalkar P.K."/>
            <person name="Pore S.D."/>
            <person name="Arora P."/>
            <person name="Kapse N.G."/>
            <person name="Pandit P.S."/>
        </authorList>
    </citation>
    <scope>NUCLEOTIDE SEQUENCE [LARGE SCALE GENOMIC DNA]</scope>
    <source>
        <strain evidence="1 2">Dia-1</strain>
    </source>
</reference>
<dbReference type="OrthoDB" id="9831870at2"/>
<organism evidence="1 2">
    <name type="scientific">Elstera litoralis</name>
    <dbReference type="NCBI Taxonomy" id="552518"/>
    <lineage>
        <taxon>Bacteria</taxon>
        <taxon>Pseudomonadati</taxon>
        <taxon>Pseudomonadota</taxon>
        <taxon>Alphaproteobacteria</taxon>
        <taxon>Rhodospirillales</taxon>
        <taxon>Rhodospirillaceae</taxon>
        <taxon>Elstera</taxon>
    </lineage>
</organism>
<dbReference type="RefSeq" id="WP_045774331.1">
    <property type="nucleotide sequence ID" value="NZ_LAJY01000026.1"/>
</dbReference>
<dbReference type="AlphaFoldDB" id="A0A0F3IZ98"/>
<protein>
    <recommendedName>
        <fullName evidence="3">LysR substrate-binding domain-containing protein</fullName>
    </recommendedName>
</protein>
<dbReference type="SUPFAM" id="SSF53850">
    <property type="entry name" value="Periplasmic binding protein-like II"/>
    <property type="match status" value="1"/>
</dbReference>
<evidence type="ECO:0008006" key="3">
    <source>
        <dbReference type="Google" id="ProtNLM"/>
    </source>
</evidence>
<keyword evidence="2" id="KW-1185">Reference proteome</keyword>
<name>A0A0F3IZ98_9PROT</name>
<dbReference type="EMBL" id="LAJY01000026">
    <property type="protein sequence ID" value="KJV10934.1"/>
    <property type="molecule type" value="Genomic_DNA"/>
</dbReference>
<accession>A0A0F3IZ98</accession>
<sequence length="190" mass="20314">MARLDADAAVDLVITDDPTQRGQLLEAGRLDLGGEQVFAKDRLVLIVRSERATPIRLRPGVNLVVPLEGNLIGMVTGADDTLSRLTTGFLQSLRLEPPSIALLQSFPALADLASALDDGQIPAAFVPASLLVHRPHLELSGTAPADLEVSLRYTLDIVAGRDRPETRALRDALTGPLAVSLLTRHGLLRP</sequence>
<proteinExistence type="predicted"/>
<evidence type="ECO:0000313" key="1">
    <source>
        <dbReference type="EMBL" id="KJV10934.1"/>
    </source>
</evidence>
<evidence type="ECO:0000313" key="2">
    <source>
        <dbReference type="Proteomes" id="UP000033774"/>
    </source>
</evidence>
<dbReference type="Gene3D" id="3.40.190.10">
    <property type="entry name" value="Periplasmic binding protein-like II"/>
    <property type="match status" value="2"/>
</dbReference>
<comment type="caution">
    <text evidence="1">The sequence shown here is derived from an EMBL/GenBank/DDBJ whole genome shotgun (WGS) entry which is preliminary data.</text>
</comment>
<gene>
    <name evidence="1" type="ORF">VZ95_01665</name>
</gene>
<dbReference type="Pfam" id="PF13531">
    <property type="entry name" value="SBP_bac_11"/>
    <property type="match status" value="1"/>
</dbReference>